<dbReference type="AlphaFoldDB" id="A0A8S4S185"/>
<reference evidence="1" key="1">
    <citation type="submission" date="2022-03" db="EMBL/GenBank/DDBJ databases">
        <authorList>
            <person name="Lindestad O."/>
        </authorList>
    </citation>
    <scope>NUCLEOTIDE SEQUENCE</scope>
</reference>
<organism evidence="1 2">
    <name type="scientific">Pararge aegeria aegeria</name>
    <dbReference type="NCBI Taxonomy" id="348720"/>
    <lineage>
        <taxon>Eukaryota</taxon>
        <taxon>Metazoa</taxon>
        <taxon>Ecdysozoa</taxon>
        <taxon>Arthropoda</taxon>
        <taxon>Hexapoda</taxon>
        <taxon>Insecta</taxon>
        <taxon>Pterygota</taxon>
        <taxon>Neoptera</taxon>
        <taxon>Endopterygota</taxon>
        <taxon>Lepidoptera</taxon>
        <taxon>Glossata</taxon>
        <taxon>Ditrysia</taxon>
        <taxon>Papilionoidea</taxon>
        <taxon>Nymphalidae</taxon>
        <taxon>Satyrinae</taxon>
        <taxon>Satyrini</taxon>
        <taxon>Parargina</taxon>
        <taxon>Pararge</taxon>
    </lineage>
</organism>
<dbReference type="OrthoDB" id="6968357at2759"/>
<proteinExistence type="predicted"/>
<gene>
    <name evidence="1" type="primary">jg9323</name>
    <name evidence="1" type="ORF">PAEG_LOCUS19555</name>
</gene>
<dbReference type="Proteomes" id="UP000838756">
    <property type="component" value="Unassembled WGS sequence"/>
</dbReference>
<evidence type="ECO:0000313" key="1">
    <source>
        <dbReference type="EMBL" id="CAH2243406.1"/>
    </source>
</evidence>
<sequence length="67" mass="7145">MLSERPRGTRGSHWVRSLLAAINPYKGDEEAVFTGPEDGRATSADCRRPQSCFGGRLSPPPAAVASC</sequence>
<keyword evidence="2" id="KW-1185">Reference proteome</keyword>
<comment type="caution">
    <text evidence="1">The sequence shown here is derived from an EMBL/GenBank/DDBJ whole genome shotgun (WGS) entry which is preliminary data.</text>
</comment>
<dbReference type="EMBL" id="CAKXAJ010025746">
    <property type="protein sequence ID" value="CAH2243406.1"/>
    <property type="molecule type" value="Genomic_DNA"/>
</dbReference>
<name>A0A8S4S185_9NEOP</name>
<evidence type="ECO:0000313" key="2">
    <source>
        <dbReference type="Proteomes" id="UP000838756"/>
    </source>
</evidence>
<accession>A0A8S4S185</accession>
<protein>
    <submittedName>
        <fullName evidence="1">Jg9323 protein</fullName>
    </submittedName>
</protein>